<dbReference type="Pfam" id="PF01553">
    <property type="entry name" value="Acyltransferase"/>
    <property type="match status" value="1"/>
</dbReference>
<feature type="domain" description="Phospholipid/glycerol acyltransferase" evidence="3">
    <location>
        <begin position="42"/>
        <end position="153"/>
    </location>
</feature>
<evidence type="ECO:0000256" key="2">
    <source>
        <dbReference type="ARBA" id="ARBA00023315"/>
    </source>
</evidence>
<evidence type="ECO:0000256" key="1">
    <source>
        <dbReference type="ARBA" id="ARBA00022679"/>
    </source>
</evidence>
<keyword evidence="1" id="KW-0808">Transferase</keyword>
<name>A0A382GZ68_9ZZZZ</name>
<gene>
    <name evidence="4" type="ORF">METZ01_LOCUS233113</name>
</gene>
<dbReference type="GO" id="GO:0003841">
    <property type="term" value="F:1-acylglycerol-3-phosphate O-acyltransferase activity"/>
    <property type="evidence" value="ECO:0007669"/>
    <property type="project" value="TreeGrafter"/>
</dbReference>
<protein>
    <recommendedName>
        <fullName evidence="3">Phospholipid/glycerol acyltransferase domain-containing protein</fullName>
    </recommendedName>
</protein>
<accession>A0A382GZ68</accession>
<dbReference type="EMBL" id="UINC01058235">
    <property type="protein sequence ID" value="SVB80259.1"/>
    <property type="molecule type" value="Genomic_DNA"/>
</dbReference>
<dbReference type="PANTHER" id="PTHR10434:SF11">
    <property type="entry name" value="1-ACYL-SN-GLYCEROL-3-PHOSPHATE ACYLTRANSFERASE"/>
    <property type="match status" value="1"/>
</dbReference>
<dbReference type="CDD" id="cd07989">
    <property type="entry name" value="LPLAT_AGPAT-like"/>
    <property type="match status" value="1"/>
</dbReference>
<dbReference type="SMART" id="SM00563">
    <property type="entry name" value="PlsC"/>
    <property type="match status" value="1"/>
</dbReference>
<keyword evidence="2" id="KW-0012">Acyltransferase</keyword>
<proteinExistence type="predicted"/>
<reference evidence="4" key="1">
    <citation type="submission" date="2018-05" db="EMBL/GenBank/DDBJ databases">
        <authorList>
            <person name="Lanie J.A."/>
            <person name="Ng W.-L."/>
            <person name="Kazmierczak K.M."/>
            <person name="Andrzejewski T.M."/>
            <person name="Davidsen T.M."/>
            <person name="Wayne K.J."/>
            <person name="Tettelin H."/>
            <person name="Glass J.I."/>
            <person name="Rusch D."/>
            <person name="Podicherti R."/>
            <person name="Tsui H.-C.T."/>
            <person name="Winkler M.E."/>
        </authorList>
    </citation>
    <scope>NUCLEOTIDE SEQUENCE</scope>
</reference>
<evidence type="ECO:0000313" key="4">
    <source>
        <dbReference type="EMBL" id="SVB80259.1"/>
    </source>
</evidence>
<dbReference type="GO" id="GO:0006654">
    <property type="term" value="P:phosphatidic acid biosynthetic process"/>
    <property type="evidence" value="ECO:0007669"/>
    <property type="project" value="TreeGrafter"/>
</dbReference>
<dbReference type="InterPro" id="IPR002123">
    <property type="entry name" value="Plipid/glycerol_acylTrfase"/>
</dbReference>
<dbReference type="PANTHER" id="PTHR10434">
    <property type="entry name" value="1-ACYL-SN-GLYCEROL-3-PHOSPHATE ACYLTRANSFERASE"/>
    <property type="match status" value="1"/>
</dbReference>
<organism evidence="4">
    <name type="scientific">marine metagenome</name>
    <dbReference type="NCBI Taxonomy" id="408172"/>
    <lineage>
        <taxon>unclassified sequences</taxon>
        <taxon>metagenomes</taxon>
        <taxon>ecological metagenomes</taxon>
    </lineage>
</organism>
<sequence>MPELTKKTFSYRLFRFVFGVFFRVWFRLKVFHRGRVPKTGGVILASNHVCYFDPVFVVSSLERMVVGLARESAFKFPINGFLLRSWRMIAVDQSGSGRGLKTFLSRLRGGDAVIMYPEGTRSPTGQIQAPQPGIGLVIIKSEEPVIPIKIFGAYEAYGRHIWVPRPYEVQIKFGEPLDFAELRAEAKQTKNKERLKEIYKKA</sequence>
<feature type="non-terminal residue" evidence="4">
    <location>
        <position position="202"/>
    </location>
</feature>
<dbReference type="AlphaFoldDB" id="A0A382GZ68"/>
<dbReference type="SUPFAM" id="SSF69593">
    <property type="entry name" value="Glycerol-3-phosphate (1)-acyltransferase"/>
    <property type="match status" value="1"/>
</dbReference>
<evidence type="ECO:0000259" key="3">
    <source>
        <dbReference type="SMART" id="SM00563"/>
    </source>
</evidence>